<name>A0A8H2Y1P2_9AGAM</name>
<dbReference type="Gene3D" id="3.40.50.300">
    <property type="entry name" value="P-loop containing nucleotide triphosphate hydrolases"/>
    <property type="match status" value="1"/>
</dbReference>
<dbReference type="SUPFAM" id="SSF52540">
    <property type="entry name" value="P-loop containing nucleoside triphosphate hydrolases"/>
    <property type="match status" value="1"/>
</dbReference>
<dbReference type="GO" id="GO:0005525">
    <property type="term" value="F:GTP binding"/>
    <property type="evidence" value="ECO:0007669"/>
    <property type="project" value="InterPro"/>
</dbReference>
<reference evidence="2" key="1">
    <citation type="submission" date="2021-01" db="EMBL/GenBank/DDBJ databases">
        <authorList>
            <person name="Kaushik A."/>
        </authorList>
    </citation>
    <scope>NUCLEOTIDE SEQUENCE</scope>
    <source>
        <strain evidence="2">Type strain: AG8-Rh-89/</strain>
    </source>
</reference>
<dbReference type="InterPro" id="IPR027417">
    <property type="entry name" value="P-loop_NTPase"/>
</dbReference>
<dbReference type="Pfam" id="PF01926">
    <property type="entry name" value="MMR_HSR1"/>
    <property type="match status" value="1"/>
</dbReference>
<evidence type="ECO:0000313" key="2">
    <source>
        <dbReference type="EMBL" id="CAE6440201.1"/>
    </source>
</evidence>
<gene>
    <name evidence="2" type="ORF">RDB_LOCUS28296</name>
</gene>
<evidence type="ECO:0000259" key="1">
    <source>
        <dbReference type="Pfam" id="PF01926"/>
    </source>
</evidence>
<dbReference type="AlphaFoldDB" id="A0A8H2Y1P2"/>
<sequence>MGPQGCGKSSLINLAVGRPDCTISADSKLCTRFFHSCQWSRSMNGCEFRFTDTPGFGNEMIEDRRILELLIENLVPNSYKDR</sequence>
<proteinExistence type="predicted"/>
<dbReference type="Proteomes" id="UP000663850">
    <property type="component" value="Unassembled WGS sequence"/>
</dbReference>
<feature type="domain" description="G" evidence="1">
    <location>
        <begin position="2"/>
        <end position="61"/>
    </location>
</feature>
<dbReference type="InterPro" id="IPR006073">
    <property type="entry name" value="GTP-bd"/>
</dbReference>
<protein>
    <recommendedName>
        <fullName evidence="1">G domain-containing protein</fullName>
    </recommendedName>
</protein>
<dbReference type="EMBL" id="CAJMWZ010001686">
    <property type="protein sequence ID" value="CAE6440201.1"/>
    <property type="molecule type" value="Genomic_DNA"/>
</dbReference>
<comment type="caution">
    <text evidence="2">The sequence shown here is derived from an EMBL/GenBank/DDBJ whole genome shotgun (WGS) entry which is preliminary data.</text>
</comment>
<accession>A0A8H2Y1P2</accession>
<organism evidence="2 3">
    <name type="scientific">Rhizoctonia solani</name>
    <dbReference type="NCBI Taxonomy" id="456999"/>
    <lineage>
        <taxon>Eukaryota</taxon>
        <taxon>Fungi</taxon>
        <taxon>Dikarya</taxon>
        <taxon>Basidiomycota</taxon>
        <taxon>Agaricomycotina</taxon>
        <taxon>Agaricomycetes</taxon>
        <taxon>Cantharellales</taxon>
        <taxon>Ceratobasidiaceae</taxon>
        <taxon>Rhizoctonia</taxon>
    </lineage>
</organism>
<evidence type="ECO:0000313" key="3">
    <source>
        <dbReference type="Proteomes" id="UP000663850"/>
    </source>
</evidence>